<dbReference type="InterPro" id="IPR005482">
    <property type="entry name" value="Biotin_COase_C"/>
</dbReference>
<dbReference type="Pfam" id="PF00682">
    <property type="entry name" value="HMGL-like"/>
    <property type="match status" value="1"/>
</dbReference>
<evidence type="ECO:0000256" key="13">
    <source>
        <dbReference type="PIRSR" id="PIRSR001594-4"/>
    </source>
</evidence>
<reference evidence="18 19" key="1">
    <citation type="journal article" date="2023" name="Int. J. Syst. Evol. Microbiol.">
        <title>Ligilactobacillus ubinensis sp. nov., a novel species isolated from the wild ferment of a durian fruit (Durio zibethinus).</title>
        <authorList>
            <person name="Heng Y.C."/>
            <person name="Menon N."/>
            <person name="Chen B."/>
            <person name="Loo B.Z.L."/>
            <person name="Wong G.W.J."/>
            <person name="Lim A.C.H."/>
            <person name="Silvaraju S."/>
            <person name="Kittelmann S."/>
        </authorList>
    </citation>
    <scope>NUCLEOTIDE SEQUENCE [LARGE SCALE GENOMIC DNA]</scope>
    <source>
        <strain evidence="18 19">WILCCON 0076</strain>
    </source>
</reference>
<dbReference type="Proteomes" id="UP001139006">
    <property type="component" value="Unassembled WGS sequence"/>
</dbReference>
<dbReference type="SUPFAM" id="SSF51230">
    <property type="entry name" value="Single hybrid motif"/>
    <property type="match status" value="1"/>
</dbReference>
<dbReference type="CDD" id="cd06850">
    <property type="entry name" value="biotinyl_domain"/>
    <property type="match status" value="1"/>
</dbReference>
<feature type="domain" description="ATP-grasp" evidence="15">
    <location>
        <begin position="120"/>
        <end position="316"/>
    </location>
</feature>
<accession>A0A9X2FJ68</accession>
<name>A0A9X2FJ68_9LACO</name>
<evidence type="ECO:0000256" key="4">
    <source>
        <dbReference type="ARBA" id="ARBA00022723"/>
    </source>
</evidence>
<dbReference type="InterPro" id="IPR011761">
    <property type="entry name" value="ATP-grasp"/>
</dbReference>
<dbReference type="Pfam" id="PF02436">
    <property type="entry name" value="PYC_OADA"/>
    <property type="match status" value="1"/>
</dbReference>
<evidence type="ECO:0000256" key="7">
    <source>
        <dbReference type="ARBA" id="ARBA00023211"/>
    </source>
</evidence>
<dbReference type="Pfam" id="PF02785">
    <property type="entry name" value="Biotin_carb_C"/>
    <property type="match status" value="1"/>
</dbReference>
<keyword evidence="18" id="KW-0670">Pyruvate</keyword>
<dbReference type="InterPro" id="IPR011764">
    <property type="entry name" value="Biotin_carboxylation_dom"/>
</dbReference>
<dbReference type="Gene3D" id="3.30.470.20">
    <property type="entry name" value="ATP-grasp fold, B domain"/>
    <property type="match status" value="1"/>
</dbReference>
<dbReference type="SUPFAM" id="SSF52440">
    <property type="entry name" value="PreATP-grasp domain"/>
    <property type="match status" value="1"/>
</dbReference>
<evidence type="ECO:0000256" key="12">
    <source>
        <dbReference type="PIRSR" id="PIRSR001594-3"/>
    </source>
</evidence>
<dbReference type="PROSITE" id="PS50979">
    <property type="entry name" value="BC"/>
    <property type="match status" value="1"/>
</dbReference>
<dbReference type="Gene3D" id="3.20.20.70">
    <property type="entry name" value="Aldolase class I"/>
    <property type="match status" value="1"/>
</dbReference>
<evidence type="ECO:0000313" key="19">
    <source>
        <dbReference type="Proteomes" id="UP001139006"/>
    </source>
</evidence>
<dbReference type="NCBIfam" id="NF006761">
    <property type="entry name" value="PRK09282.1"/>
    <property type="match status" value="1"/>
</dbReference>
<feature type="active site" evidence="10">
    <location>
        <position position="291"/>
    </location>
</feature>
<dbReference type="SUPFAM" id="SSF51246">
    <property type="entry name" value="Rudiment single hybrid motif"/>
    <property type="match status" value="1"/>
</dbReference>
<dbReference type="PROSITE" id="PS50991">
    <property type="entry name" value="PYR_CT"/>
    <property type="match status" value="1"/>
</dbReference>
<feature type="binding site" evidence="11">
    <location>
        <position position="609"/>
    </location>
    <ligand>
        <name>substrate</name>
    </ligand>
</feature>
<keyword evidence="4 12" id="KW-0479">Metal-binding</keyword>
<feature type="binding site" evidence="11">
    <location>
        <position position="116"/>
    </location>
    <ligand>
        <name>ATP</name>
        <dbReference type="ChEBI" id="CHEBI:30616"/>
    </ligand>
</feature>
<evidence type="ECO:0000256" key="8">
    <source>
        <dbReference type="ARBA" id="ARBA00023267"/>
    </source>
</evidence>
<comment type="caution">
    <text evidence="18">The sequence shown here is derived from an EMBL/GenBank/DDBJ whole genome shotgun (WGS) entry which is preliminary data.</text>
</comment>
<dbReference type="PROSITE" id="PS50968">
    <property type="entry name" value="BIOTINYL_LIPOYL"/>
    <property type="match status" value="1"/>
</dbReference>
<feature type="binding site" description="via carbamate group" evidence="12">
    <location>
        <position position="706"/>
    </location>
    <ligand>
        <name>Mn(2+)</name>
        <dbReference type="ChEBI" id="CHEBI:29035"/>
    </ligand>
</feature>
<dbReference type="FunFam" id="3.20.20.70:FF:000033">
    <property type="entry name" value="Pyruvate carboxylase"/>
    <property type="match status" value="1"/>
</dbReference>
<dbReference type="SMART" id="SM00878">
    <property type="entry name" value="Biotin_carb_C"/>
    <property type="match status" value="1"/>
</dbReference>
<keyword evidence="5 9" id="KW-0547">Nucleotide-binding</keyword>
<evidence type="ECO:0000259" key="15">
    <source>
        <dbReference type="PROSITE" id="PS50975"/>
    </source>
</evidence>
<dbReference type="FunFam" id="3.30.470.20:FF:000012">
    <property type="entry name" value="Pyruvate carboxylase"/>
    <property type="match status" value="1"/>
</dbReference>
<dbReference type="InterPro" id="IPR005479">
    <property type="entry name" value="CPAse_ATP-bd"/>
</dbReference>
<evidence type="ECO:0000259" key="16">
    <source>
        <dbReference type="PROSITE" id="PS50979"/>
    </source>
</evidence>
<keyword evidence="6 9" id="KW-0067">ATP-binding</keyword>
<dbReference type="CDD" id="cd07937">
    <property type="entry name" value="DRE_TIM_PC_TC_5S"/>
    <property type="match status" value="1"/>
</dbReference>
<dbReference type="GO" id="GO:0006094">
    <property type="term" value="P:gluconeogenesis"/>
    <property type="evidence" value="ECO:0007669"/>
    <property type="project" value="InterPro"/>
</dbReference>
<dbReference type="InterPro" id="IPR016185">
    <property type="entry name" value="PreATP-grasp_dom_sf"/>
</dbReference>
<feature type="binding site" evidence="11">
    <location>
        <position position="200"/>
    </location>
    <ligand>
        <name>ATP</name>
        <dbReference type="ChEBI" id="CHEBI:30616"/>
    </ligand>
</feature>
<dbReference type="PANTHER" id="PTHR43778:SF2">
    <property type="entry name" value="PYRUVATE CARBOXYLASE, MITOCHONDRIAL"/>
    <property type="match status" value="1"/>
</dbReference>
<dbReference type="Pfam" id="PF00289">
    <property type="entry name" value="Biotin_carb_N"/>
    <property type="match status" value="1"/>
</dbReference>
<dbReference type="RefSeq" id="WP_253359603.1">
    <property type="nucleotide sequence ID" value="NZ_JAIULA010000005.1"/>
</dbReference>
<feature type="domain" description="Lipoyl-binding" evidence="14">
    <location>
        <begin position="1070"/>
        <end position="1139"/>
    </location>
</feature>
<comment type="cofactor">
    <cofactor evidence="1 9">
        <name>biotin</name>
        <dbReference type="ChEBI" id="CHEBI:57586"/>
    </cofactor>
</comment>
<comment type="function">
    <text evidence="9">Catalyzes a 2-step reaction, involving the ATP-dependent carboxylation of the covalently attached biotin in the first step and the transfer of the carboxyl group to pyruvate in the second.</text>
</comment>
<dbReference type="InterPro" id="IPR011053">
    <property type="entry name" value="Single_hybrid_motif"/>
</dbReference>
<evidence type="ECO:0000256" key="1">
    <source>
        <dbReference type="ARBA" id="ARBA00001953"/>
    </source>
</evidence>
<keyword evidence="8 9" id="KW-0092">Biotin</keyword>
<dbReference type="InterPro" id="IPR005930">
    <property type="entry name" value="Pyruv_COase"/>
</dbReference>
<evidence type="ECO:0000256" key="10">
    <source>
        <dbReference type="PIRSR" id="PIRSR001594-1"/>
    </source>
</evidence>
<feature type="binding site" evidence="11">
    <location>
        <position position="869"/>
    </location>
    <ligand>
        <name>substrate</name>
    </ligand>
</feature>
<dbReference type="NCBIfam" id="TIGR01235">
    <property type="entry name" value="pyruv_carbox"/>
    <property type="match status" value="1"/>
</dbReference>
<dbReference type="EC" id="6.4.1.1" evidence="2 9"/>
<evidence type="ECO:0000259" key="17">
    <source>
        <dbReference type="PROSITE" id="PS50991"/>
    </source>
</evidence>
<sequence>MKKILIANRGEIAVRIIRACHELDLSTVAVYAKEDEYGIHRFKADESYLIGEGKKPIEAYLDMDDILRVAKMTGADAIHPGYGFLAENEEFAEKCALAGITFIGPSVKQLSIFGDKIEAKEVAHKAGLQTIPGTKEPVKSIVEVREFAEKYGYPIMVKAALGGGGRGMRIVRKDSELEDAYNRARSEAMQSFGDDELYIEKYLLNPKHIEVQILGDKHGNILHLFERDCSVQRRNQKVIEFAPSISLSEKRRQEICNAAVSLAKTVNYQNAGTVEFLVTDDDFYFIEVNPRIQVEHTVTEMITEVDIVQAQIKIAAGKDLFKDLHLPKQDEMTYHGVAIQCRITTENPENNFMPDTGKIETYRSPGGFGVRLDGGNAYTGAVITPFFDSLLVKACVQARNFAEAVDKMKRVLTEFQIRGVKTNIEFMLNVLKHPVFQAGNAHTTFVDSTPELVSFNLKPSTTNHLLKYISDVTVNGFPGTVHHKKVFAPDIQLDTNFSKINTSENAKAIFDENGVEAAMDWVKQQSKVLITDTTMRDAHQSLFATRMRTKDMLPVIENYEKVFPNVFSAEVWGGATFDVAYRFLNEDPWKRLEIMHKKMPHTLLQMLLRGSNAVGYKNYPDNVLKAFIKQSADSGIDVFRIFDSLNWIVQMEKPIEYVRATGKIAEGTMCYTGDILNADETKYTLNYYRKLAQSLINAGSQIIGIKDMAGLLKPKAAYELVSALKSDIDVPIHLHTHDTTGNGVATIVEATRAGVDIVDVASSALSGTTSQPSMSSFYYAMEGDIRQPIMLMDNVEKVNRYWAGIKPFYQDFMNGTTSPQTDIYQTEMPGGQYSNLQQQAKALGIEDFEIVKKTYREVNELLGDIVKVTPSSKVVGDLAIFMIQNNLNSQNIFTLGQSLDFPESVVSFFAGDLGQPEGGFPEKLQKIVLKGRTPITVRPGSLAEPIDFLKVKNELTEKIKYEPSPEEVLSYILYPDVFLTYEDNIRTFGSMFALDTTTFYQGMRSGETIHVNFSPGRSVIVRLDSISTADEAGNRSLFFSLNGQTIQIMMHDKSKEAKVTSVPKAEPTNIKHIGATLSGSVLELLVEKGQVVKKGEPLVVTEAMKMETTIKAPFAGKVAHVYVKNGDILESQDLLLELEPVNQA</sequence>
<comment type="catalytic activity">
    <reaction evidence="9">
        <text>hydrogencarbonate + pyruvate + ATP = oxaloacetate + ADP + phosphate + H(+)</text>
        <dbReference type="Rhea" id="RHEA:20844"/>
        <dbReference type="ChEBI" id="CHEBI:15361"/>
        <dbReference type="ChEBI" id="CHEBI:15378"/>
        <dbReference type="ChEBI" id="CHEBI:16452"/>
        <dbReference type="ChEBI" id="CHEBI:17544"/>
        <dbReference type="ChEBI" id="CHEBI:30616"/>
        <dbReference type="ChEBI" id="CHEBI:43474"/>
        <dbReference type="ChEBI" id="CHEBI:456216"/>
        <dbReference type="EC" id="6.4.1.1"/>
    </reaction>
</comment>
<dbReference type="Gene3D" id="2.40.50.100">
    <property type="match status" value="1"/>
</dbReference>
<keyword evidence="3 9" id="KW-0436">Ligase</keyword>
<evidence type="ECO:0000256" key="3">
    <source>
        <dbReference type="ARBA" id="ARBA00022598"/>
    </source>
</evidence>
<dbReference type="PANTHER" id="PTHR43778">
    <property type="entry name" value="PYRUVATE CARBOXYLASE"/>
    <property type="match status" value="1"/>
</dbReference>
<dbReference type="InterPro" id="IPR000891">
    <property type="entry name" value="PYR_CT"/>
</dbReference>
<dbReference type="Pfam" id="PF02786">
    <property type="entry name" value="CPSase_L_D2"/>
    <property type="match status" value="1"/>
</dbReference>
<protein>
    <recommendedName>
        <fullName evidence="2 9">Pyruvate carboxylase</fullName>
        <ecNumber evidence="2 9">6.4.1.1</ecNumber>
    </recommendedName>
</protein>
<dbReference type="PROSITE" id="PS50975">
    <property type="entry name" value="ATP_GRASP"/>
    <property type="match status" value="1"/>
</dbReference>
<dbReference type="InterPro" id="IPR055268">
    <property type="entry name" value="PCB-like"/>
</dbReference>
<dbReference type="FunFam" id="3.40.50.20:FF:000010">
    <property type="entry name" value="Propionyl-CoA carboxylase subunit alpha"/>
    <property type="match status" value="1"/>
</dbReference>
<feature type="binding site" evidence="12">
    <location>
        <position position="537"/>
    </location>
    <ligand>
        <name>Mn(2+)</name>
        <dbReference type="ChEBI" id="CHEBI:29035"/>
    </ligand>
</feature>
<dbReference type="InterPro" id="IPR011054">
    <property type="entry name" value="Rudment_hybrid_motif"/>
</dbReference>
<evidence type="ECO:0000256" key="6">
    <source>
        <dbReference type="ARBA" id="ARBA00022840"/>
    </source>
</evidence>
<feature type="domain" description="Pyruvate carboxyltransferase" evidence="17">
    <location>
        <begin position="528"/>
        <end position="796"/>
    </location>
</feature>
<evidence type="ECO:0000256" key="5">
    <source>
        <dbReference type="ARBA" id="ARBA00022741"/>
    </source>
</evidence>
<dbReference type="InterPro" id="IPR003379">
    <property type="entry name" value="Carboxylase_cons_dom"/>
</dbReference>
<dbReference type="NCBIfam" id="NF009554">
    <property type="entry name" value="PRK12999.1"/>
    <property type="match status" value="1"/>
</dbReference>
<dbReference type="PROSITE" id="PS00867">
    <property type="entry name" value="CPSASE_2"/>
    <property type="match status" value="1"/>
</dbReference>
<dbReference type="InterPro" id="IPR013785">
    <property type="entry name" value="Aldolase_TIM"/>
</dbReference>
<dbReference type="GO" id="GO:0005524">
    <property type="term" value="F:ATP binding"/>
    <property type="evidence" value="ECO:0007669"/>
    <property type="project" value="UniProtKB-UniRule"/>
</dbReference>
<evidence type="ECO:0000256" key="9">
    <source>
        <dbReference type="PIRNR" id="PIRNR001594"/>
    </source>
</evidence>
<dbReference type="GO" id="GO:0005737">
    <property type="term" value="C:cytoplasm"/>
    <property type="evidence" value="ECO:0007669"/>
    <property type="project" value="TreeGrafter"/>
</dbReference>
<evidence type="ECO:0000256" key="2">
    <source>
        <dbReference type="ARBA" id="ARBA00013057"/>
    </source>
</evidence>
<dbReference type="InterPro" id="IPR005481">
    <property type="entry name" value="BC-like_N"/>
</dbReference>
<feature type="modified residue" description="N6-biotinyllysine" evidence="13">
    <location>
        <position position="1105"/>
    </location>
</feature>
<dbReference type="EMBL" id="JAIULA010000005">
    <property type="protein sequence ID" value="MCP0886460.1"/>
    <property type="molecule type" value="Genomic_DNA"/>
</dbReference>
<dbReference type="Pfam" id="PF00364">
    <property type="entry name" value="Biotin_lipoyl"/>
    <property type="match status" value="1"/>
</dbReference>
<feature type="modified residue" description="N6-carboxylysine" evidence="13">
    <location>
        <position position="706"/>
    </location>
</feature>
<dbReference type="SUPFAM" id="SSF56059">
    <property type="entry name" value="Glutathione synthetase ATP-binding domain-like"/>
    <property type="match status" value="1"/>
</dbReference>
<evidence type="ECO:0000313" key="18">
    <source>
        <dbReference type="EMBL" id="MCP0886460.1"/>
    </source>
</evidence>
<keyword evidence="19" id="KW-1185">Reference proteome</keyword>
<evidence type="ECO:0000259" key="14">
    <source>
        <dbReference type="PROSITE" id="PS50968"/>
    </source>
</evidence>
<dbReference type="InterPro" id="IPR000089">
    <property type="entry name" value="Biotin_lipoyl"/>
</dbReference>
<dbReference type="GO" id="GO:0004736">
    <property type="term" value="F:pyruvate carboxylase activity"/>
    <property type="evidence" value="ECO:0007669"/>
    <property type="project" value="UniProtKB-EC"/>
</dbReference>
<gene>
    <name evidence="18" type="ORF">LB941_03800</name>
</gene>
<dbReference type="SUPFAM" id="SSF51569">
    <property type="entry name" value="Aldolase"/>
    <property type="match status" value="1"/>
</dbReference>
<dbReference type="SUPFAM" id="SSF89000">
    <property type="entry name" value="post-HMGL domain-like"/>
    <property type="match status" value="1"/>
</dbReference>
<dbReference type="FunFam" id="3.30.1490.20:FF:000018">
    <property type="entry name" value="Biotin carboxylase"/>
    <property type="match status" value="1"/>
</dbReference>
<dbReference type="AlphaFoldDB" id="A0A9X2FJ68"/>
<dbReference type="Gene3D" id="3.10.600.10">
    <property type="entry name" value="pyruvate carboxylase f1077a mutant domain"/>
    <property type="match status" value="1"/>
</dbReference>
<dbReference type="GO" id="GO:0046872">
    <property type="term" value="F:metal ion binding"/>
    <property type="evidence" value="ECO:0007669"/>
    <property type="project" value="UniProtKB-KW"/>
</dbReference>
<keyword evidence="7" id="KW-0464">Manganese</keyword>
<dbReference type="PROSITE" id="PS00866">
    <property type="entry name" value="CPSASE_1"/>
    <property type="match status" value="1"/>
</dbReference>
<feature type="binding site" evidence="12">
    <location>
        <position position="735"/>
    </location>
    <ligand>
        <name>Mn(2+)</name>
        <dbReference type="ChEBI" id="CHEBI:29035"/>
    </ligand>
</feature>
<evidence type="ECO:0000256" key="11">
    <source>
        <dbReference type="PIRSR" id="PIRSR001594-2"/>
    </source>
</evidence>
<organism evidence="18 19">
    <name type="scientific">Ligilactobacillus ubinensis</name>
    <dbReference type="NCBI Taxonomy" id="2876789"/>
    <lineage>
        <taxon>Bacteria</taxon>
        <taxon>Bacillati</taxon>
        <taxon>Bacillota</taxon>
        <taxon>Bacilli</taxon>
        <taxon>Lactobacillales</taxon>
        <taxon>Lactobacillaceae</taxon>
        <taxon>Ligilactobacillus</taxon>
    </lineage>
</organism>
<feature type="binding site" evidence="12">
    <location>
        <position position="737"/>
    </location>
    <ligand>
        <name>Mn(2+)</name>
        <dbReference type="ChEBI" id="CHEBI:29035"/>
    </ligand>
</feature>
<proteinExistence type="predicted"/>
<dbReference type="FunFam" id="2.40.50.100:FF:000003">
    <property type="entry name" value="Acetyl-CoA carboxylase biotin carboxyl carrier protein"/>
    <property type="match status" value="1"/>
</dbReference>
<dbReference type="PIRSF" id="PIRSF001594">
    <property type="entry name" value="Pyruv_carbox"/>
    <property type="match status" value="1"/>
</dbReference>
<feature type="domain" description="Biotin carboxylation" evidence="16">
    <location>
        <begin position="1"/>
        <end position="451"/>
    </location>
</feature>